<protein>
    <submittedName>
        <fullName evidence="2">(4S)-4-hydroxy-5-phosphonooxypentane-2,3-dione isomerase</fullName>
    </submittedName>
</protein>
<dbReference type="AlphaFoldDB" id="A0AAF0Y8I2"/>
<dbReference type="SUPFAM" id="SSF54909">
    <property type="entry name" value="Dimeric alpha+beta barrel"/>
    <property type="match status" value="1"/>
</dbReference>
<dbReference type="GeneID" id="87806686"/>
<evidence type="ECO:0000313" key="2">
    <source>
        <dbReference type="EMBL" id="WOO79929.1"/>
    </source>
</evidence>
<evidence type="ECO:0000313" key="3">
    <source>
        <dbReference type="Proteomes" id="UP000827549"/>
    </source>
</evidence>
<dbReference type="GO" id="GO:0016853">
    <property type="term" value="F:isomerase activity"/>
    <property type="evidence" value="ECO:0007669"/>
    <property type="project" value="UniProtKB-KW"/>
</dbReference>
<proteinExistence type="predicted"/>
<feature type="domain" description="ABM" evidence="1">
    <location>
        <begin position="3"/>
        <end position="95"/>
    </location>
</feature>
<dbReference type="Pfam" id="PF03992">
    <property type="entry name" value="ABM"/>
    <property type="match status" value="1"/>
</dbReference>
<accession>A0AAF0Y8I2</accession>
<dbReference type="RefSeq" id="XP_062625961.1">
    <property type="nucleotide sequence ID" value="XM_062769977.1"/>
</dbReference>
<keyword evidence="3" id="KW-1185">Reference proteome</keyword>
<dbReference type="EMBL" id="CP086715">
    <property type="protein sequence ID" value="WOO79929.1"/>
    <property type="molecule type" value="Genomic_DNA"/>
</dbReference>
<dbReference type="Proteomes" id="UP000827549">
    <property type="component" value="Chromosome 2"/>
</dbReference>
<keyword evidence="2" id="KW-0413">Isomerase</keyword>
<name>A0AAF0Y8I2_9TREE</name>
<dbReference type="InterPro" id="IPR011008">
    <property type="entry name" value="Dimeric_a/b-barrel"/>
</dbReference>
<organism evidence="2 3">
    <name type="scientific">Vanrija pseudolonga</name>
    <dbReference type="NCBI Taxonomy" id="143232"/>
    <lineage>
        <taxon>Eukaryota</taxon>
        <taxon>Fungi</taxon>
        <taxon>Dikarya</taxon>
        <taxon>Basidiomycota</taxon>
        <taxon>Agaricomycotina</taxon>
        <taxon>Tremellomycetes</taxon>
        <taxon>Trichosporonales</taxon>
        <taxon>Trichosporonaceae</taxon>
        <taxon>Vanrija</taxon>
    </lineage>
</organism>
<gene>
    <name evidence="2" type="primary">lsrG</name>
    <name evidence="2" type="ORF">LOC62_02G003443</name>
</gene>
<dbReference type="InterPro" id="IPR007138">
    <property type="entry name" value="ABM_dom"/>
</dbReference>
<evidence type="ECO:0000259" key="1">
    <source>
        <dbReference type="PROSITE" id="PS51725"/>
    </source>
</evidence>
<dbReference type="Gene3D" id="3.30.70.100">
    <property type="match status" value="1"/>
</dbReference>
<dbReference type="PROSITE" id="PS51725">
    <property type="entry name" value="ABM"/>
    <property type="match status" value="1"/>
</dbReference>
<sequence>MTVTFTASYRVVDAAAAQRVQELVRAVRDASATEPGTLVFSPARKAGDDLAFFVYEEYADQAALDAHLATPQFQALIGEAETLFVGGKAGLKIEYYDKL</sequence>
<reference evidence="2" key="1">
    <citation type="submission" date="2023-10" db="EMBL/GenBank/DDBJ databases">
        <authorList>
            <person name="Noh H."/>
        </authorList>
    </citation>
    <scope>NUCLEOTIDE SEQUENCE</scope>
    <source>
        <strain evidence="2">DUCC4014</strain>
    </source>
</reference>